<keyword evidence="4" id="KW-1185">Reference proteome</keyword>
<proteinExistence type="predicted"/>
<evidence type="ECO:0000256" key="1">
    <source>
        <dbReference type="SAM" id="Phobius"/>
    </source>
</evidence>
<dbReference type="InterPro" id="IPR032675">
    <property type="entry name" value="LRR_dom_sf"/>
</dbReference>
<dbReference type="Proteomes" id="UP000730481">
    <property type="component" value="Unassembled WGS sequence"/>
</dbReference>
<dbReference type="SUPFAM" id="SSF81383">
    <property type="entry name" value="F-box domain"/>
    <property type="match status" value="1"/>
</dbReference>
<dbReference type="Gene3D" id="3.80.10.10">
    <property type="entry name" value="Ribonuclease Inhibitor"/>
    <property type="match status" value="1"/>
</dbReference>
<dbReference type="AlphaFoldDB" id="A0A9P5AJX1"/>
<accession>A0A9P5AJX1</accession>
<keyword evidence="1" id="KW-1133">Transmembrane helix</keyword>
<feature type="domain" description="F-box" evidence="2">
    <location>
        <begin position="14"/>
        <end position="59"/>
    </location>
</feature>
<protein>
    <recommendedName>
        <fullName evidence="2">F-box domain-containing protein</fullName>
    </recommendedName>
</protein>
<organism evidence="3 4">
    <name type="scientific">Fusarium beomiforme</name>
    <dbReference type="NCBI Taxonomy" id="44412"/>
    <lineage>
        <taxon>Eukaryota</taxon>
        <taxon>Fungi</taxon>
        <taxon>Dikarya</taxon>
        <taxon>Ascomycota</taxon>
        <taxon>Pezizomycotina</taxon>
        <taxon>Sordariomycetes</taxon>
        <taxon>Hypocreomycetidae</taxon>
        <taxon>Hypocreales</taxon>
        <taxon>Nectriaceae</taxon>
        <taxon>Fusarium</taxon>
        <taxon>Fusarium burgessii species complex</taxon>
    </lineage>
</organism>
<keyword evidence="1" id="KW-0812">Transmembrane</keyword>
<evidence type="ECO:0000259" key="2">
    <source>
        <dbReference type="PROSITE" id="PS50181"/>
    </source>
</evidence>
<keyword evidence="1" id="KW-0472">Membrane</keyword>
<evidence type="ECO:0000313" key="3">
    <source>
        <dbReference type="EMBL" id="KAF4339939.1"/>
    </source>
</evidence>
<feature type="transmembrane region" description="Helical" evidence="1">
    <location>
        <begin position="383"/>
        <end position="403"/>
    </location>
</feature>
<dbReference type="Pfam" id="PF12937">
    <property type="entry name" value="F-box-like"/>
    <property type="match status" value="1"/>
</dbReference>
<dbReference type="OrthoDB" id="3927840at2759"/>
<name>A0A9P5AJX1_9HYPO</name>
<evidence type="ECO:0000313" key="4">
    <source>
        <dbReference type="Proteomes" id="UP000730481"/>
    </source>
</evidence>
<dbReference type="InterPro" id="IPR001810">
    <property type="entry name" value="F-box_dom"/>
</dbReference>
<comment type="caution">
    <text evidence="3">The sequence shown here is derived from an EMBL/GenBank/DDBJ whole genome shotgun (WGS) entry which is preliminary data.</text>
</comment>
<gene>
    <name evidence="3" type="ORF">FBEOM_6164</name>
</gene>
<dbReference type="PROSITE" id="PS50181">
    <property type="entry name" value="FBOX"/>
    <property type="match status" value="1"/>
</dbReference>
<dbReference type="InterPro" id="IPR036047">
    <property type="entry name" value="F-box-like_dom_sf"/>
</dbReference>
<sequence>MLLDFQKSLSTLRMASVDSLPCEILLQVIRDCSPQELCALTYTCKRLSSIAGACLWKDIELHEKGYHESSAELSEPLPFRSLDRFYHASKRDGWRSNIDERAKNLFTMLHALHARDEGRLRELVGRVKSLCSVIEPDWKLVEGSVSEQTSIWNLLPYFSNLEYLELHGTSEIVQCGELGDIKTAPLTRLRFVKLFGYIPRSFVRYILRSHNTLKYLELGMLDRPVSSNVSISQQDDRNPGRLEVQPSGAIPCPLGNFLPDISLHGDYFNQRNSWSVQAEQDSLESWKGLLQASGEALETLVIEHRPVAGIEENEGFSEDEFLCAGKTGAGNRALVEIIGDILIDKDTLPSLKRREEFIVRLEGGGGVSSMRIQERRTGRSGRGMGIAIFMMGIWALGGIRFWLKFKVSKDL</sequence>
<reference evidence="3" key="2">
    <citation type="submission" date="2020-02" db="EMBL/GenBank/DDBJ databases">
        <title>Identification and distribution of gene clusters putatively required for synthesis of sphingolipid metabolism inhibitors in phylogenetically diverse species of the filamentous fungus Fusarium.</title>
        <authorList>
            <person name="Kim H.-S."/>
            <person name="Busman M."/>
            <person name="Brown D.W."/>
            <person name="Divon H."/>
            <person name="Uhlig S."/>
            <person name="Proctor R.H."/>
        </authorList>
    </citation>
    <scope>NUCLEOTIDE SEQUENCE</scope>
    <source>
        <strain evidence="3">NRRL 25174</strain>
    </source>
</reference>
<dbReference type="EMBL" id="PVQB02000255">
    <property type="protein sequence ID" value="KAF4339939.1"/>
    <property type="molecule type" value="Genomic_DNA"/>
</dbReference>
<reference evidence="3" key="1">
    <citation type="journal article" date="2017" name="Mycologia">
        <title>Fusarium algeriense, sp. nov., a novel toxigenic crown rot pathogen of durum wheat from Algeria is nested in the Fusarium burgessii species complex.</title>
        <authorList>
            <person name="Laraba I."/>
            <person name="Keddad A."/>
            <person name="Boureghda H."/>
            <person name="Abdallah N."/>
            <person name="Vaughan M.M."/>
            <person name="Proctor R.H."/>
            <person name="Busman M."/>
            <person name="O'Donnell K."/>
        </authorList>
    </citation>
    <scope>NUCLEOTIDE SEQUENCE</scope>
    <source>
        <strain evidence="3">NRRL 25174</strain>
    </source>
</reference>